<reference evidence="6 7" key="1">
    <citation type="submission" date="2020-08" db="EMBL/GenBank/DDBJ databases">
        <title>Plant Genome Project.</title>
        <authorList>
            <person name="Zhang R.-G."/>
        </authorList>
    </citation>
    <scope>NUCLEOTIDE SEQUENCE [LARGE SCALE GENOMIC DNA]</scope>
    <source>
        <tissue evidence="6">Rhizome</tissue>
    </source>
</reference>
<dbReference type="SUPFAM" id="SSF49899">
    <property type="entry name" value="Concanavalin A-like lectins/glucanases"/>
    <property type="match status" value="1"/>
</dbReference>
<dbReference type="InterPro" id="IPR050258">
    <property type="entry name" value="Leguminous_Lectin"/>
</dbReference>
<evidence type="ECO:0000313" key="7">
    <source>
        <dbReference type="Proteomes" id="UP000734854"/>
    </source>
</evidence>
<keyword evidence="4" id="KW-1133">Transmembrane helix</keyword>
<protein>
    <recommendedName>
        <fullName evidence="5">Legume lectin domain-containing protein</fullName>
    </recommendedName>
</protein>
<comment type="caution">
    <text evidence="6">The sequence shown here is derived from an EMBL/GenBank/DDBJ whole genome shotgun (WGS) entry which is preliminary data.</text>
</comment>
<organism evidence="6 7">
    <name type="scientific">Zingiber officinale</name>
    <name type="common">Ginger</name>
    <name type="synonym">Amomum zingiber</name>
    <dbReference type="NCBI Taxonomy" id="94328"/>
    <lineage>
        <taxon>Eukaryota</taxon>
        <taxon>Viridiplantae</taxon>
        <taxon>Streptophyta</taxon>
        <taxon>Embryophyta</taxon>
        <taxon>Tracheophyta</taxon>
        <taxon>Spermatophyta</taxon>
        <taxon>Magnoliopsida</taxon>
        <taxon>Liliopsida</taxon>
        <taxon>Zingiberales</taxon>
        <taxon>Zingiberaceae</taxon>
        <taxon>Zingiber</taxon>
    </lineage>
</organism>
<keyword evidence="4" id="KW-0812">Transmembrane</keyword>
<feature type="region of interest" description="Disordered" evidence="3">
    <location>
        <begin position="432"/>
        <end position="451"/>
    </location>
</feature>
<name>A0A8J5F4T4_ZINOF</name>
<dbReference type="GO" id="GO:0030246">
    <property type="term" value="F:carbohydrate binding"/>
    <property type="evidence" value="ECO:0007669"/>
    <property type="project" value="UniProtKB-KW"/>
</dbReference>
<evidence type="ECO:0000256" key="4">
    <source>
        <dbReference type="SAM" id="Phobius"/>
    </source>
</evidence>
<evidence type="ECO:0000256" key="3">
    <source>
        <dbReference type="SAM" id="MobiDB-lite"/>
    </source>
</evidence>
<dbReference type="PANTHER" id="PTHR32401:SF16">
    <property type="entry name" value="CONCANAVALIN A-LIKE LECTIN FAMILY PROTEIN"/>
    <property type="match status" value="1"/>
</dbReference>
<feature type="transmembrane region" description="Helical" evidence="4">
    <location>
        <begin position="397"/>
        <end position="422"/>
    </location>
</feature>
<gene>
    <name evidence="6" type="ORF">ZIOFF_062148</name>
</gene>
<dbReference type="AlphaFoldDB" id="A0A8J5F4T4"/>
<dbReference type="EMBL" id="JACMSC010000017">
    <property type="protein sequence ID" value="KAG6478704.1"/>
    <property type="molecule type" value="Genomic_DNA"/>
</dbReference>
<dbReference type="Gene3D" id="2.60.120.200">
    <property type="match status" value="1"/>
</dbReference>
<evidence type="ECO:0000259" key="5">
    <source>
        <dbReference type="Pfam" id="PF00139"/>
    </source>
</evidence>
<evidence type="ECO:0000313" key="6">
    <source>
        <dbReference type="EMBL" id="KAG6478704.1"/>
    </source>
</evidence>
<keyword evidence="7" id="KW-1185">Reference proteome</keyword>
<dbReference type="InterPro" id="IPR001220">
    <property type="entry name" value="Legume_lectin_dom"/>
</dbReference>
<dbReference type="InterPro" id="IPR013320">
    <property type="entry name" value="ConA-like_dom_sf"/>
</dbReference>
<comment type="similarity">
    <text evidence="1">Belongs to the leguminous lectin family.</text>
</comment>
<dbReference type="Pfam" id="PF00139">
    <property type="entry name" value="Lectin_legB"/>
    <property type="match status" value="1"/>
</dbReference>
<evidence type="ECO:0000256" key="2">
    <source>
        <dbReference type="ARBA" id="ARBA00022734"/>
    </source>
</evidence>
<evidence type="ECO:0000256" key="1">
    <source>
        <dbReference type="ARBA" id="ARBA00007606"/>
    </source>
</evidence>
<accession>A0A8J5F4T4</accession>
<dbReference type="PANTHER" id="PTHR32401">
    <property type="entry name" value="CONCANAVALIN A-LIKE LECTIN FAMILY PROTEIN"/>
    <property type="match status" value="1"/>
</dbReference>
<dbReference type="Proteomes" id="UP000734854">
    <property type="component" value="Unassembled WGS sequence"/>
</dbReference>
<sequence length="451" mass="48781">MGLFQTALLIPPAFFFTRSNNANIIHRHTRANAKKQQQKERERDGVRCISGLVRSPTPLNAPSRLPSPFLLPHSTNLRPLICSDPGPCPSSLVPWMQKGESFEGNLPPHLRILMMLPSPTASTFALAAFLLLAASFSCGNREEDGKGSVGFRFSFDGSVKDRSFGAEFDLHGDARVSGSSVRITRPANVSSGRMAYREPIRFFGTKSGFSSAFSFSIPPAGCGVAFFLSPSRVSLEGGSVDRAESSISLIAVSFATAKTGNLTGSLIEISASGELLAKSGNLSSNGSVLYLNSGEKLHSEIDFDGESNRIQVKLWQGNSMISHAVDLPNFPGRESVLVSLTAWSRNSTQGISIYSWNFTAKHGAPYLMHSEPLDPNSFLARPTEIPSVHPRRRAYPWAVFITMVFAAASGAMVAFFVMLVWAQLDSQCPVAPEESPATIEKSGENMKTGKK</sequence>
<proteinExistence type="inferred from homology"/>
<keyword evidence="4" id="KW-0472">Membrane</keyword>
<keyword evidence="2" id="KW-0430">Lectin</keyword>
<feature type="domain" description="Legume lectin" evidence="5">
    <location>
        <begin position="153"/>
        <end position="364"/>
    </location>
</feature>